<dbReference type="InterPro" id="IPR003768">
    <property type="entry name" value="ScpA"/>
</dbReference>
<evidence type="ECO:0000313" key="4">
    <source>
        <dbReference type="EMBL" id="QBO35054.1"/>
    </source>
</evidence>
<accession>A0A4P6YR19</accession>
<name>A0A4P6YR19_9LACO</name>
<keyword evidence="5" id="KW-1185">Reference proteome</keyword>
<keyword evidence="3" id="KW-0131">Cell cycle</keyword>
<protein>
    <recommendedName>
        <fullName evidence="2 3">Segregation and condensation protein A</fullName>
    </recommendedName>
</protein>
<dbReference type="InterPro" id="IPR023093">
    <property type="entry name" value="ScpA-like_C"/>
</dbReference>
<sequence>MPNELQIKLTDFEGPLDLLLHLIKSAEMDIYDIPIVEITEQYMTFLHEQQLSLDIAGEYLVMAASLMQIKSRYLLPQQPTFDETTGDEVYEDPRQQLVDQLLEYRQYQDAASKLHEREAARQQQFSRAPMSVPADLDLEIVAPGVQLDDLHHAFMAMLQRNHDNRPIATTVQAENFTIAEKTALILHHLQANPDGFTFTSLFANDRTADEMVTTFLAILEMTKHHKLQLQQTTDGGEITIFEGDHEDFDMDDDEAENN</sequence>
<dbReference type="PANTHER" id="PTHR33969:SF2">
    <property type="entry name" value="SEGREGATION AND CONDENSATION PROTEIN A"/>
    <property type="match status" value="1"/>
</dbReference>
<keyword evidence="3" id="KW-0963">Cytoplasm</keyword>
<dbReference type="RefSeq" id="WP_133362134.1">
    <property type="nucleotide sequence ID" value="NZ_CP037940.1"/>
</dbReference>
<comment type="subcellular location">
    <subcellularLocation>
        <location evidence="3">Cytoplasm</location>
    </subcellularLocation>
    <text evidence="3">Associated with two foci at the outer edges of the nucleoid region in young cells, and at four foci within both cell halves in older cells.</text>
</comment>
<dbReference type="KEGG" id="wei:EQG49_00600"/>
<dbReference type="PANTHER" id="PTHR33969">
    <property type="entry name" value="SEGREGATION AND CONDENSATION PROTEIN A"/>
    <property type="match status" value="1"/>
</dbReference>
<dbReference type="EMBL" id="CP037940">
    <property type="protein sequence ID" value="QBO35054.1"/>
    <property type="molecule type" value="Genomic_DNA"/>
</dbReference>
<evidence type="ECO:0000256" key="1">
    <source>
        <dbReference type="ARBA" id="ARBA00022829"/>
    </source>
</evidence>
<comment type="function">
    <text evidence="3">Participates in chromosomal partition during cell division. May act via the formation of a condensin-like complex containing Smc and ScpB that pull DNA away from mid-cell into both cell halves.</text>
</comment>
<dbReference type="HAMAP" id="MF_01805">
    <property type="entry name" value="ScpA"/>
    <property type="match status" value="1"/>
</dbReference>
<dbReference type="AlphaFoldDB" id="A0A4P6YR19"/>
<evidence type="ECO:0000313" key="5">
    <source>
        <dbReference type="Proteomes" id="UP000292886"/>
    </source>
</evidence>
<comment type="subunit">
    <text evidence="3">Component of a cohesin-like complex composed of ScpA, ScpB and the Smc homodimer, in which ScpA and ScpB bind to the head domain of Smc. The presence of the three proteins is required for the association of the complex with DNA.</text>
</comment>
<dbReference type="GO" id="GO:0007059">
    <property type="term" value="P:chromosome segregation"/>
    <property type="evidence" value="ECO:0007669"/>
    <property type="project" value="UniProtKB-UniRule"/>
</dbReference>
<dbReference type="Gene3D" id="6.10.250.2410">
    <property type="match status" value="1"/>
</dbReference>
<dbReference type="Pfam" id="PF02616">
    <property type="entry name" value="SMC_ScpA"/>
    <property type="match status" value="1"/>
</dbReference>
<dbReference type="GO" id="GO:0006260">
    <property type="term" value="P:DNA replication"/>
    <property type="evidence" value="ECO:0007669"/>
    <property type="project" value="UniProtKB-UniRule"/>
</dbReference>
<keyword evidence="3" id="KW-0132">Cell division</keyword>
<proteinExistence type="inferred from homology"/>
<dbReference type="GO" id="GO:0051301">
    <property type="term" value="P:cell division"/>
    <property type="evidence" value="ECO:0007669"/>
    <property type="project" value="UniProtKB-KW"/>
</dbReference>
<comment type="similarity">
    <text evidence="3">Belongs to the ScpA family.</text>
</comment>
<dbReference type="OrthoDB" id="9811016at2"/>
<reference evidence="5" key="1">
    <citation type="submission" date="2019-03" db="EMBL/GenBank/DDBJ databases">
        <title>Weissella sp. 26KH-42 Genome sequencing.</title>
        <authorList>
            <person name="Heo J."/>
            <person name="Kim S.-J."/>
            <person name="Kim J.-S."/>
            <person name="Hong S.-B."/>
            <person name="Kwon S.-W."/>
        </authorList>
    </citation>
    <scope>NUCLEOTIDE SEQUENCE [LARGE SCALE GENOMIC DNA]</scope>
    <source>
        <strain evidence="5">26KH-42</strain>
    </source>
</reference>
<keyword evidence="1 3" id="KW-0159">Chromosome partition</keyword>
<dbReference type="Proteomes" id="UP000292886">
    <property type="component" value="Chromosome"/>
</dbReference>
<gene>
    <name evidence="3" type="primary">scpA</name>
    <name evidence="4" type="ORF">EQG49_00600</name>
</gene>
<evidence type="ECO:0000256" key="3">
    <source>
        <dbReference type="HAMAP-Rule" id="MF_01805"/>
    </source>
</evidence>
<evidence type="ECO:0000256" key="2">
    <source>
        <dbReference type="ARBA" id="ARBA00044777"/>
    </source>
</evidence>
<dbReference type="GO" id="GO:0005737">
    <property type="term" value="C:cytoplasm"/>
    <property type="evidence" value="ECO:0007669"/>
    <property type="project" value="UniProtKB-SubCell"/>
</dbReference>
<organism evidence="4 5">
    <name type="scientific">Periweissella cryptocerci</name>
    <dbReference type="NCBI Taxonomy" id="2506420"/>
    <lineage>
        <taxon>Bacteria</taxon>
        <taxon>Bacillati</taxon>
        <taxon>Bacillota</taxon>
        <taxon>Bacilli</taxon>
        <taxon>Lactobacillales</taxon>
        <taxon>Lactobacillaceae</taxon>
        <taxon>Periweissella</taxon>
    </lineage>
</organism>
<dbReference type="Gene3D" id="1.10.10.580">
    <property type="entry name" value="Structural maintenance of chromosome 1. Chain E"/>
    <property type="match status" value="1"/>
</dbReference>